<dbReference type="AlphaFoldDB" id="A0A1G9WKA6"/>
<dbReference type="InterPro" id="IPR037057">
    <property type="entry name" value="DNA_rep_MutH/T2_RE_sf"/>
</dbReference>
<evidence type="ECO:0000259" key="4">
    <source>
        <dbReference type="SMART" id="SM00927"/>
    </source>
</evidence>
<evidence type="ECO:0000313" key="6">
    <source>
        <dbReference type="Proteomes" id="UP000199334"/>
    </source>
</evidence>
<evidence type="ECO:0000256" key="3">
    <source>
        <dbReference type="ARBA" id="ARBA00022801"/>
    </source>
</evidence>
<dbReference type="CDD" id="cd22356">
    <property type="entry name" value="Sau3AI_N-like"/>
    <property type="match status" value="1"/>
</dbReference>
<dbReference type="Pfam" id="PF02976">
    <property type="entry name" value="MutH"/>
    <property type="match status" value="2"/>
</dbReference>
<protein>
    <submittedName>
        <fullName evidence="5">DNA mismatch repair enzyme MutH</fullName>
    </submittedName>
</protein>
<reference evidence="5 6" key="1">
    <citation type="submission" date="2016-10" db="EMBL/GenBank/DDBJ databases">
        <authorList>
            <person name="de Groot N.N."/>
        </authorList>
    </citation>
    <scope>NUCLEOTIDE SEQUENCE [LARGE SCALE GENOMIC DNA]</scope>
    <source>
        <strain evidence="5 6">CGMCC 1.3442</strain>
    </source>
</reference>
<accession>A0A1G9WKA6</accession>
<organism evidence="5 6">
    <name type="scientific">Tenuibacillus multivorans</name>
    <dbReference type="NCBI Taxonomy" id="237069"/>
    <lineage>
        <taxon>Bacteria</taxon>
        <taxon>Bacillati</taxon>
        <taxon>Bacillota</taxon>
        <taxon>Bacilli</taxon>
        <taxon>Bacillales</taxon>
        <taxon>Bacillaceae</taxon>
        <taxon>Tenuibacillus</taxon>
    </lineage>
</organism>
<keyword evidence="3" id="KW-0378">Hydrolase</keyword>
<gene>
    <name evidence="5" type="ORF">SAMN05216498_0776</name>
</gene>
<dbReference type="OrthoDB" id="3188707at2"/>
<dbReference type="Gene3D" id="3.40.600.10">
    <property type="entry name" value="DNA mismatch repair MutH/Restriction endonuclease, type II"/>
    <property type="match status" value="2"/>
</dbReference>
<dbReference type="NCBIfam" id="NF040973">
    <property type="entry name" value="restrict_Sau3AI"/>
    <property type="match status" value="1"/>
</dbReference>
<keyword evidence="2" id="KW-0255">Endonuclease</keyword>
<keyword evidence="6" id="KW-1185">Reference proteome</keyword>
<dbReference type="InterPro" id="IPR011335">
    <property type="entry name" value="Restrct_endonuc-II-like"/>
</dbReference>
<dbReference type="RefSeq" id="WP_093855288.1">
    <property type="nucleotide sequence ID" value="NZ_BJVZ01000003.1"/>
</dbReference>
<dbReference type="STRING" id="237069.SAMN05216498_0776"/>
<sequence length="473" mass="55606">MYKGYDIYSPKSIEEYGKTIENNTFRDILKSSDSVVKESGYEYLSAEASKGSLGQLVEKYHFKYEPNSDRKPDFEEAGVELKVTPFKRLKSGKLSAKERLVLNIINYEEIVEENFENSSFWLKNQLILLIHYLYEKDKDKLDYLIKKVQLYEFPEKDLKVIKDDWNYIRKKVLEGRAHKLSEGDTNYLGACTKGATKNSLRSQPFSGEMAMQRAFALKTSYMTALLRQMVDNDELVGFSNEKDLQEKSLEDLLMERFKPYIGLKPEQIAKQVNIQYKKNSKHMIPQLISAILGIRGTRLDEIDEFAKANIEYKTVRLEPNGISKEHMSFEQIRFHEVYNETWENSHLRKRFIDTKFLFVIFQFKETKAENKDRQPYFKGIKLWNMPEDILDTKIRNLWYEINKLVREGVEIEYKKRGHQIVESNNFPNKDFNGVAHVRPKGRDGTDKVRLPDGQMVTKQCYWLNNSFIASLIN</sequence>
<evidence type="ECO:0000256" key="2">
    <source>
        <dbReference type="ARBA" id="ARBA00022759"/>
    </source>
</evidence>
<dbReference type="Proteomes" id="UP000199334">
    <property type="component" value="Unassembled WGS sequence"/>
</dbReference>
<dbReference type="InterPro" id="IPR011337">
    <property type="entry name" value="DNA_rep_MutH/RE_typeII_Sau3AI"/>
</dbReference>
<dbReference type="SMART" id="SM00927">
    <property type="entry name" value="MutH"/>
    <property type="match status" value="1"/>
</dbReference>
<dbReference type="GO" id="GO:0003677">
    <property type="term" value="F:DNA binding"/>
    <property type="evidence" value="ECO:0007669"/>
    <property type="project" value="InterPro"/>
</dbReference>
<proteinExistence type="predicted"/>
<dbReference type="GO" id="GO:0004519">
    <property type="term" value="F:endonuclease activity"/>
    <property type="evidence" value="ECO:0007669"/>
    <property type="project" value="UniProtKB-KW"/>
</dbReference>
<dbReference type="SUPFAM" id="SSF52980">
    <property type="entry name" value="Restriction endonuclease-like"/>
    <property type="match status" value="2"/>
</dbReference>
<dbReference type="EMBL" id="FNIG01000001">
    <property type="protein sequence ID" value="SDM84601.1"/>
    <property type="molecule type" value="Genomic_DNA"/>
</dbReference>
<dbReference type="CDD" id="cd22355">
    <property type="entry name" value="Sau3AI_C"/>
    <property type="match status" value="1"/>
</dbReference>
<evidence type="ECO:0000313" key="5">
    <source>
        <dbReference type="EMBL" id="SDM84601.1"/>
    </source>
</evidence>
<evidence type="ECO:0000256" key="1">
    <source>
        <dbReference type="ARBA" id="ARBA00022722"/>
    </source>
</evidence>
<feature type="domain" description="DNA mismatch repair MutH/Type II restriction enzyme Sau3AI" evidence="4">
    <location>
        <begin position="64"/>
        <end position="164"/>
    </location>
</feature>
<name>A0A1G9WKA6_9BACI</name>
<keyword evidence="1" id="KW-0540">Nuclease</keyword>
<dbReference type="GO" id="GO:0016787">
    <property type="term" value="F:hydrolase activity"/>
    <property type="evidence" value="ECO:0007669"/>
    <property type="project" value="UniProtKB-KW"/>
</dbReference>